<evidence type="ECO:0000313" key="2">
    <source>
        <dbReference type="EMBL" id="KYF76991.1"/>
    </source>
</evidence>
<feature type="region of interest" description="Disordered" evidence="1">
    <location>
        <begin position="28"/>
        <end position="63"/>
    </location>
</feature>
<reference evidence="2 3" key="1">
    <citation type="submission" date="2014-02" db="EMBL/GenBank/DDBJ databases">
        <title>The small core and large imbalanced accessory genome model reveals a collaborative survival strategy of Sorangium cellulosum strains in nature.</title>
        <authorList>
            <person name="Han K."/>
            <person name="Peng R."/>
            <person name="Blom J."/>
            <person name="Li Y.-Z."/>
        </authorList>
    </citation>
    <scope>NUCLEOTIDE SEQUENCE [LARGE SCALE GENOMIC DNA]</scope>
    <source>
        <strain evidence="2 3">So0149</strain>
    </source>
</reference>
<dbReference type="AlphaFoldDB" id="A0A150RA21"/>
<dbReference type="Proteomes" id="UP000075515">
    <property type="component" value="Unassembled WGS sequence"/>
</dbReference>
<proteinExistence type="predicted"/>
<dbReference type="EMBL" id="JEMC01003973">
    <property type="protein sequence ID" value="KYF76991.1"/>
    <property type="molecule type" value="Genomic_DNA"/>
</dbReference>
<gene>
    <name evidence="2" type="ORF">BE18_19905</name>
</gene>
<comment type="caution">
    <text evidence="2">The sequence shown here is derived from an EMBL/GenBank/DDBJ whole genome shotgun (WGS) entry which is preliminary data.</text>
</comment>
<evidence type="ECO:0000313" key="3">
    <source>
        <dbReference type="Proteomes" id="UP000075515"/>
    </source>
</evidence>
<evidence type="ECO:0000256" key="1">
    <source>
        <dbReference type="SAM" id="MobiDB-lite"/>
    </source>
</evidence>
<protein>
    <submittedName>
        <fullName evidence="2">Uncharacterized protein</fullName>
    </submittedName>
</protein>
<name>A0A150RA21_SORCE</name>
<sequence length="166" mass="18190">MGAVRMRPDGTMEFDEVEDLVRYQALQSQRAQGAPDVGTVERGVAPERPAATPAERPKANGTAAHVDVQDAGAWARLMDQLGQKQRLALTAIKRRGDITLEDLRTELEADTVNAVSGFLTSIQRQAKKARIELKSLYRRSEKGTGPGRVIRYQAGPLLRANEVPEA</sequence>
<organism evidence="2 3">
    <name type="scientific">Sorangium cellulosum</name>
    <name type="common">Polyangium cellulosum</name>
    <dbReference type="NCBI Taxonomy" id="56"/>
    <lineage>
        <taxon>Bacteria</taxon>
        <taxon>Pseudomonadati</taxon>
        <taxon>Myxococcota</taxon>
        <taxon>Polyangia</taxon>
        <taxon>Polyangiales</taxon>
        <taxon>Polyangiaceae</taxon>
        <taxon>Sorangium</taxon>
    </lineage>
</organism>
<accession>A0A150RA21</accession>